<dbReference type="OrthoDB" id="5392779at2759"/>
<feature type="compositionally biased region" description="Low complexity" evidence="4">
    <location>
        <begin position="415"/>
        <end position="442"/>
    </location>
</feature>
<gene>
    <name evidence="5" type="ORF">NW762_013151</name>
</gene>
<evidence type="ECO:0000313" key="5">
    <source>
        <dbReference type="EMBL" id="KAJ4247475.1"/>
    </source>
</evidence>
<evidence type="ECO:0000256" key="2">
    <source>
        <dbReference type="ARBA" id="ARBA00023163"/>
    </source>
</evidence>
<evidence type="ECO:0000256" key="4">
    <source>
        <dbReference type="SAM" id="MobiDB-lite"/>
    </source>
</evidence>
<dbReference type="AlphaFoldDB" id="A0A9W8RL66"/>
<dbReference type="CDD" id="cd12148">
    <property type="entry name" value="fungal_TF_MHR"/>
    <property type="match status" value="1"/>
</dbReference>
<feature type="region of interest" description="Disordered" evidence="4">
    <location>
        <begin position="415"/>
        <end position="451"/>
    </location>
</feature>
<evidence type="ECO:0000256" key="3">
    <source>
        <dbReference type="ARBA" id="ARBA00023242"/>
    </source>
</evidence>
<dbReference type="EMBL" id="JAOQAZ010000039">
    <property type="protein sequence ID" value="KAJ4247475.1"/>
    <property type="molecule type" value="Genomic_DNA"/>
</dbReference>
<sequence>MEELSQSAINLVNMDDTLLGTLDGLENLILEGLYHIDGGNIRRAWITMRRAVMAAQLLYLHRPGHYRYRVIRTQSNLDPEIMWLCIMCMERLLSLLLGLPTSTIAPNLAVQDTISASRRNSSLERIIMYLTPKVLERNQAQGSTEALEMTKETDRELIKMTADLPSTFWQPPSFSGLDVHSMDAFFQVRKTMEQMSYYTVVNQLHLPYILCPTHSCQSIYSRMACVNASREVLTREITLRTFNPVATCSRMGDFLALIAGMTLILVHLVSHCQESGNNLLIHQRLSDRAIVERALECMESMSGLGHDAFAAKCACLLRDLLAVEADAAQGHIYRAQAVQNINEGNDSNSNSLIINVPHVGTVRIAREGTVSMTPFDKARGHGVHEDVTIGGIGIIHMNSPKGLHVKNTEHTSDVTAAPEAPATQTTNTPLTTQHTTYTSQITSEDPYTQPDSLFPNASASLDDWVLQGFDSAFFDVLMNGAGEQLANDTSDDVWRY</sequence>
<evidence type="ECO:0000313" key="6">
    <source>
        <dbReference type="Proteomes" id="UP001152049"/>
    </source>
</evidence>
<accession>A0A9W8RL66</accession>
<keyword evidence="6" id="KW-1185">Reference proteome</keyword>
<organism evidence="5 6">
    <name type="scientific">Fusarium torreyae</name>
    <dbReference type="NCBI Taxonomy" id="1237075"/>
    <lineage>
        <taxon>Eukaryota</taxon>
        <taxon>Fungi</taxon>
        <taxon>Dikarya</taxon>
        <taxon>Ascomycota</taxon>
        <taxon>Pezizomycotina</taxon>
        <taxon>Sordariomycetes</taxon>
        <taxon>Hypocreomycetidae</taxon>
        <taxon>Hypocreales</taxon>
        <taxon>Nectriaceae</taxon>
        <taxon>Fusarium</taxon>
    </lineage>
</organism>
<dbReference type="PANTHER" id="PTHR47840">
    <property type="entry name" value="ZN(II)2CYS6 TRANSCRIPTION FACTOR (EUROFUNG)-RELATED"/>
    <property type="match status" value="1"/>
</dbReference>
<proteinExistence type="predicted"/>
<keyword evidence="1" id="KW-0805">Transcription regulation</keyword>
<reference evidence="5" key="1">
    <citation type="submission" date="2022-09" db="EMBL/GenBank/DDBJ databases">
        <title>Fusarium specimens isolated from Avocado Roots.</title>
        <authorList>
            <person name="Stajich J."/>
            <person name="Roper C."/>
            <person name="Heimlech-Rivalta G."/>
        </authorList>
    </citation>
    <scope>NUCLEOTIDE SEQUENCE</scope>
    <source>
        <strain evidence="5">CF00136</strain>
    </source>
</reference>
<keyword evidence="3" id="KW-0539">Nucleus</keyword>
<evidence type="ECO:0008006" key="7">
    <source>
        <dbReference type="Google" id="ProtNLM"/>
    </source>
</evidence>
<name>A0A9W8RL66_9HYPO</name>
<protein>
    <recommendedName>
        <fullName evidence="7">Transcription factor domain-containing protein</fullName>
    </recommendedName>
</protein>
<dbReference type="Proteomes" id="UP001152049">
    <property type="component" value="Unassembled WGS sequence"/>
</dbReference>
<evidence type="ECO:0000256" key="1">
    <source>
        <dbReference type="ARBA" id="ARBA00023015"/>
    </source>
</evidence>
<comment type="caution">
    <text evidence="5">The sequence shown here is derived from an EMBL/GenBank/DDBJ whole genome shotgun (WGS) entry which is preliminary data.</text>
</comment>
<dbReference type="PANTHER" id="PTHR47840:SF1">
    <property type="entry name" value="ZN(II)2CYS6 TRANSCRIPTION FACTOR (EUROFUNG)"/>
    <property type="match status" value="1"/>
</dbReference>
<keyword evidence="2" id="KW-0804">Transcription</keyword>